<dbReference type="EMBL" id="CAJOBJ010128177">
    <property type="protein sequence ID" value="CAF4709428.1"/>
    <property type="molecule type" value="Genomic_DNA"/>
</dbReference>
<dbReference type="EMBL" id="CAJOBH010131221">
    <property type="protein sequence ID" value="CAF4758240.1"/>
    <property type="molecule type" value="Genomic_DNA"/>
</dbReference>
<dbReference type="Proteomes" id="UP000681720">
    <property type="component" value="Unassembled WGS sequence"/>
</dbReference>
<evidence type="ECO:0000313" key="2">
    <source>
        <dbReference type="EMBL" id="CAF4674206.1"/>
    </source>
</evidence>
<evidence type="ECO:0000313" key="1">
    <source>
        <dbReference type="EMBL" id="CAF4591181.1"/>
    </source>
</evidence>
<evidence type="ECO:0000313" key="3">
    <source>
        <dbReference type="EMBL" id="CAF4709428.1"/>
    </source>
</evidence>
<gene>
    <name evidence="1" type="ORF">BYL167_LOCUS39719</name>
    <name evidence="4" type="ORF">BYL167_LOCUS46394</name>
    <name evidence="2" type="ORF">GIL414_LOCUS42017</name>
    <name evidence="3" type="ORF">GIL414_LOCUS43388</name>
</gene>
<accession>A0A8S2Z5Q6</accession>
<dbReference type="EMBL" id="CAJOBJ010120617">
    <property type="protein sequence ID" value="CAF4674206.1"/>
    <property type="molecule type" value="Genomic_DNA"/>
</dbReference>
<dbReference type="AlphaFoldDB" id="A0A8S2Z5Q6"/>
<proteinExistence type="predicted"/>
<dbReference type="EMBL" id="CAJOBH010096267">
    <property type="protein sequence ID" value="CAF4591181.1"/>
    <property type="molecule type" value="Genomic_DNA"/>
</dbReference>
<protein>
    <submittedName>
        <fullName evidence="1">Uncharacterized protein</fullName>
    </submittedName>
</protein>
<evidence type="ECO:0000313" key="5">
    <source>
        <dbReference type="Proteomes" id="UP000681967"/>
    </source>
</evidence>
<reference evidence="1" key="1">
    <citation type="submission" date="2021-02" db="EMBL/GenBank/DDBJ databases">
        <authorList>
            <person name="Nowell W R."/>
        </authorList>
    </citation>
    <scope>NUCLEOTIDE SEQUENCE</scope>
</reference>
<organism evidence="1 5">
    <name type="scientific">Rotaria magnacalcarata</name>
    <dbReference type="NCBI Taxonomy" id="392030"/>
    <lineage>
        <taxon>Eukaryota</taxon>
        <taxon>Metazoa</taxon>
        <taxon>Spiralia</taxon>
        <taxon>Gnathifera</taxon>
        <taxon>Rotifera</taxon>
        <taxon>Eurotatoria</taxon>
        <taxon>Bdelloidea</taxon>
        <taxon>Philodinida</taxon>
        <taxon>Philodinidae</taxon>
        <taxon>Rotaria</taxon>
    </lineage>
</organism>
<feature type="non-terminal residue" evidence="1">
    <location>
        <position position="1"/>
    </location>
</feature>
<comment type="caution">
    <text evidence="1">The sequence shown here is derived from an EMBL/GenBank/DDBJ whole genome shotgun (WGS) entry which is preliminary data.</text>
</comment>
<dbReference type="Proteomes" id="UP000681967">
    <property type="component" value="Unassembled WGS sequence"/>
</dbReference>
<evidence type="ECO:0000313" key="4">
    <source>
        <dbReference type="EMBL" id="CAF4758240.1"/>
    </source>
</evidence>
<name>A0A8S2Z5Q6_9BILA</name>
<sequence length="52" mass="6076">LDFFSYEYQNEERSHVKHLLAEVVGVLVEKYGLENKQIISKHTQDEAIEGKI</sequence>